<proteinExistence type="predicted"/>
<keyword evidence="3" id="KW-1185">Reference proteome</keyword>
<sequence>MPVLAAVLAPLVLLAGGLSAGVLVGTQLGGWPLLAALPPARYVHAHAFFAGRYDPFMPLCFAGTLLGDLALAALVPQGARWAFAAGAPLVLAAMAVSVTRNVPVNRWIRTLDPDALPPDFAARDPRPRWGRWNRVRCVLAVAALAANCLGTGLLF</sequence>
<organism evidence="2 3">
    <name type="scientific">Streptomyces gamaensis</name>
    <dbReference type="NCBI Taxonomy" id="1763542"/>
    <lineage>
        <taxon>Bacteria</taxon>
        <taxon>Bacillati</taxon>
        <taxon>Actinomycetota</taxon>
        <taxon>Actinomycetes</taxon>
        <taxon>Kitasatosporales</taxon>
        <taxon>Streptomycetaceae</taxon>
        <taxon>Streptomyces</taxon>
    </lineage>
</organism>
<dbReference type="RefSeq" id="WP_390320201.1">
    <property type="nucleotide sequence ID" value="NZ_JBHSPB010000020.1"/>
</dbReference>
<dbReference type="InterPro" id="IPR013901">
    <property type="entry name" value="Anthrone_oxy"/>
</dbReference>
<dbReference type="Proteomes" id="UP001596083">
    <property type="component" value="Unassembled WGS sequence"/>
</dbReference>
<reference evidence="3" key="1">
    <citation type="journal article" date="2019" name="Int. J. Syst. Evol. Microbiol.">
        <title>The Global Catalogue of Microorganisms (GCM) 10K type strain sequencing project: providing services to taxonomists for standard genome sequencing and annotation.</title>
        <authorList>
            <consortium name="The Broad Institute Genomics Platform"/>
            <consortium name="The Broad Institute Genome Sequencing Center for Infectious Disease"/>
            <person name="Wu L."/>
            <person name="Ma J."/>
        </authorList>
    </citation>
    <scope>NUCLEOTIDE SEQUENCE [LARGE SCALE GENOMIC DNA]</scope>
    <source>
        <strain evidence="3">CGMCC 4.7304</strain>
    </source>
</reference>
<keyword evidence="1" id="KW-1133">Transmembrane helix</keyword>
<dbReference type="EMBL" id="JBHSPB010000020">
    <property type="protein sequence ID" value="MFC5723790.1"/>
    <property type="molecule type" value="Genomic_DNA"/>
</dbReference>
<gene>
    <name evidence="2" type="ORF">ACFP1Z_26855</name>
</gene>
<keyword evidence="1" id="KW-0472">Membrane</keyword>
<name>A0ABW0ZB25_9ACTN</name>
<protein>
    <submittedName>
        <fullName evidence="2">Anthrone oxygenase family protein</fullName>
    </submittedName>
</protein>
<feature type="transmembrane region" description="Helical" evidence="1">
    <location>
        <begin position="81"/>
        <end position="99"/>
    </location>
</feature>
<comment type="caution">
    <text evidence="2">The sequence shown here is derived from an EMBL/GenBank/DDBJ whole genome shotgun (WGS) entry which is preliminary data.</text>
</comment>
<evidence type="ECO:0000256" key="1">
    <source>
        <dbReference type="SAM" id="Phobius"/>
    </source>
</evidence>
<dbReference type="Pfam" id="PF08592">
    <property type="entry name" value="Anthrone_oxy"/>
    <property type="match status" value="1"/>
</dbReference>
<keyword evidence="1" id="KW-0812">Transmembrane</keyword>
<feature type="transmembrane region" description="Helical" evidence="1">
    <location>
        <begin position="135"/>
        <end position="154"/>
    </location>
</feature>
<evidence type="ECO:0000313" key="2">
    <source>
        <dbReference type="EMBL" id="MFC5723790.1"/>
    </source>
</evidence>
<evidence type="ECO:0000313" key="3">
    <source>
        <dbReference type="Proteomes" id="UP001596083"/>
    </source>
</evidence>
<accession>A0ABW0ZB25</accession>